<keyword evidence="2" id="KW-0808">Transferase</keyword>
<keyword evidence="3" id="KW-1185">Reference proteome</keyword>
<dbReference type="InterPro" id="IPR047801">
    <property type="entry name" value="Peptidase_C45"/>
</dbReference>
<accession>A0ABT4AGP8</accession>
<evidence type="ECO:0000256" key="1">
    <source>
        <dbReference type="SAM" id="MobiDB-lite"/>
    </source>
</evidence>
<proteinExistence type="predicted"/>
<sequence>MRTPRVSQSFKHDGDPPRSLRAMTTQTLQVIECRGTPRRIGQQWGEACRESLRASAENLFLALSMSPLGASREEVVRTALKLEANVRAFDPEALELIRGQAEGTGLPYEETFALHCMLELAVNGAQIGGMCTSMALTGEATADGQALLGQTIDWNPDARMDLLRIRHADGREQLSLCLDGSPYYHLNSDGVGNCANLTLVEPRPCASLVPLSVYVPKAMRQPSLPAALEVLVTAARGLGYYHLADAHGHVVGLESTYDDHVLLRPERGVLVHANHYQSERFRERDVTHHYVPCTFGRQTRISELVAAGHGEHTAESVKRMLADHGTPEGRICLHDTPPAPGALPRATKATVVMAPAQRTMWVAAGPACLEPFSEFSL</sequence>
<evidence type="ECO:0000313" key="3">
    <source>
        <dbReference type="Proteomes" id="UP001207654"/>
    </source>
</evidence>
<feature type="region of interest" description="Disordered" evidence="1">
    <location>
        <begin position="1"/>
        <end position="20"/>
    </location>
</feature>
<dbReference type="PANTHER" id="PTHR34180">
    <property type="entry name" value="PEPTIDASE C45"/>
    <property type="match status" value="1"/>
</dbReference>
<dbReference type="EMBL" id="JAPNKA010000001">
    <property type="protein sequence ID" value="MCY1080847.1"/>
    <property type="molecule type" value="Genomic_DNA"/>
</dbReference>
<comment type="caution">
    <text evidence="2">The sequence shown here is derived from an EMBL/GenBank/DDBJ whole genome shotgun (WGS) entry which is preliminary data.</text>
</comment>
<dbReference type="NCBIfam" id="NF040521">
    <property type="entry name" value="C45_proenzyme"/>
    <property type="match status" value="1"/>
</dbReference>
<reference evidence="2 3" key="1">
    <citation type="submission" date="2022-11" db="EMBL/GenBank/DDBJ databases">
        <title>Minimal conservation of predation-associated metabolite biosynthetic gene clusters underscores biosynthetic potential of Myxococcota including descriptions for ten novel species: Archangium lansinium sp. nov., Myxococcus landrumus sp. nov., Nannocystis bai.</title>
        <authorList>
            <person name="Ahearne A."/>
            <person name="Stevens C."/>
            <person name="Phillips K."/>
        </authorList>
    </citation>
    <scope>NUCLEOTIDE SEQUENCE [LARGE SCALE GENOMIC DNA]</scope>
    <source>
        <strain evidence="2 3">MIWBW</strain>
    </source>
</reference>
<evidence type="ECO:0000313" key="2">
    <source>
        <dbReference type="EMBL" id="MCY1080847.1"/>
    </source>
</evidence>
<gene>
    <name evidence="2" type="ORF">OV287_41020</name>
</gene>
<keyword evidence="2" id="KW-0012">Acyltransferase</keyword>
<dbReference type="Gene3D" id="3.60.60.10">
    <property type="entry name" value="Penicillin V Acylase, Chain A"/>
    <property type="match status" value="1"/>
</dbReference>
<dbReference type="PANTHER" id="PTHR34180:SF1">
    <property type="entry name" value="BETA-ALANYL-DOPAMINE_CARCININE HYDROLASE"/>
    <property type="match status" value="1"/>
</dbReference>
<name>A0ABT4AGP8_9BACT</name>
<dbReference type="RefSeq" id="WP_267539475.1">
    <property type="nucleotide sequence ID" value="NZ_JAPNKA010000001.1"/>
</dbReference>
<dbReference type="Gene3D" id="1.10.10.2120">
    <property type="match status" value="1"/>
</dbReference>
<dbReference type="GO" id="GO:0016746">
    <property type="term" value="F:acyltransferase activity"/>
    <property type="evidence" value="ECO:0007669"/>
    <property type="project" value="UniProtKB-KW"/>
</dbReference>
<dbReference type="Proteomes" id="UP001207654">
    <property type="component" value="Unassembled WGS sequence"/>
</dbReference>
<organism evidence="2 3">
    <name type="scientific">Archangium lansingense</name>
    <dbReference type="NCBI Taxonomy" id="2995310"/>
    <lineage>
        <taxon>Bacteria</taxon>
        <taxon>Pseudomonadati</taxon>
        <taxon>Myxococcota</taxon>
        <taxon>Myxococcia</taxon>
        <taxon>Myxococcales</taxon>
        <taxon>Cystobacterineae</taxon>
        <taxon>Archangiaceae</taxon>
        <taxon>Archangium</taxon>
    </lineage>
</organism>
<dbReference type="InterPro" id="IPR047794">
    <property type="entry name" value="C45_proenzyme-like"/>
</dbReference>
<protein>
    <submittedName>
        <fullName evidence="2">C45 family autoproteolytic acyltransferase/hydrolase</fullName>
    </submittedName>
</protein>